<evidence type="ECO:0000313" key="2">
    <source>
        <dbReference type="Proteomes" id="UP001062846"/>
    </source>
</evidence>
<evidence type="ECO:0000313" key="1">
    <source>
        <dbReference type="EMBL" id="KAI8522960.1"/>
    </source>
</evidence>
<keyword evidence="2" id="KW-1185">Reference proteome</keyword>
<proteinExistence type="predicted"/>
<name>A0ACC0L391_RHOML</name>
<dbReference type="Proteomes" id="UP001062846">
    <property type="component" value="Chromosome 13"/>
</dbReference>
<comment type="caution">
    <text evidence="1">The sequence shown here is derived from an EMBL/GenBank/DDBJ whole genome shotgun (WGS) entry which is preliminary data.</text>
</comment>
<accession>A0ACC0L391</accession>
<protein>
    <submittedName>
        <fullName evidence="1">Uncharacterized protein</fullName>
    </submittedName>
</protein>
<organism evidence="1 2">
    <name type="scientific">Rhododendron molle</name>
    <name type="common">Chinese azalea</name>
    <name type="synonym">Azalea mollis</name>
    <dbReference type="NCBI Taxonomy" id="49168"/>
    <lineage>
        <taxon>Eukaryota</taxon>
        <taxon>Viridiplantae</taxon>
        <taxon>Streptophyta</taxon>
        <taxon>Embryophyta</taxon>
        <taxon>Tracheophyta</taxon>
        <taxon>Spermatophyta</taxon>
        <taxon>Magnoliopsida</taxon>
        <taxon>eudicotyledons</taxon>
        <taxon>Gunneridae</taxon>
        <taxon>Pentapetalae</taxon>
        <taxon>asterids</taxon>
        <taxon>Ericales</taxon>
        <taxon>Ericaceae</taxon>
        <taxon>Ericoideae</taxon>
        <taxon>Rhodoreae</taxon>
        <taxon>Rhododendron</taxon>
    </lineage>
</organism>
<gene>
    <name evidence="1" type="ORF">RHMOL_Rhmol13G0037400</name>
</gene>
<dbReference type="EMBL" id="CM046400">
    <property type="protein sequence ID" value="KAI8522960.1"/>
    <property type="molecule type" value="Genomic_DNA"/>
</dbReference>
<sequence>MGGLKVVLLVLGILMFAVPCSYGVSVACMEVYDEGRAPAVFRSPECHDWVLSAKAHQNETMNCQFETTRGRRRYQEDRISCNLDMQIPLLGKNGQEDVRVGVVAVFDGHIGKEASEMASKLVLDYFSVHSMIGSIKNWLSLKEEQNLAFQNSNEDVELEPHKSTIASGSLEGTSQVILQESTRMGILKEALVKTIKDIDSAFSEASLPFLFLFLLQPFMYAAFENDLAAGSTAVVALLVDGQILVANVGDSKALLCSEKLPLHREADGAPIPNLSVKELTSDHNPHREEERARIEAAGGVISWYDTPVINGHFPMTRALGDIPLKRYGIISDPEVTDWQPLAADDSYLVVASDGIFESLKPQKVCNLIRDAHFQDTKKSKQLDFSLDQSSLANCIVRTAFKKGSTDNLSAVVVPLRSTSFSPAKS</sequence>
<reference evidence="1" key="1">
    <citation type="submission" date="2022-02" db="EMBL/GenBank/DDBJ databases">
        <title>Plant Genome Project.</title>
        <authorList>
            <person name="Zhang R.-G."/>
        </authorList>
    </citation>
    <scope>NUCLEOTIDE SEQUENCE</scope>
    <source>
        <strain evidence="1">AT1</strain>
    </source>
</reference>